<reference evidence="1" key="1">
    <citation type="submission" date="2023-06" db="EMBL/GenBank/DDBJ databases">
        <authorList>
            <consortium name="Lawrence Berkeley National Laboratory"/>
            <person name="Ahrendt S."/>
            <person name="Sahu N."/>
            <person name="Indic B."/>
            <person name="Wong-Bajracharya J."/>
            <person name="Merenyi Z."/>
            <person name="Ke H.-M."/>
            <person name="Monk M."/>
            <person name="Kocsube S."/>
            <person name="Drula E."/>
            <person name="Lipzen A."/>
            <person name="Balint B."/>
            <person name="Henrissat B."/>
            <person name="Andreopoulos B."/>
            <person name="Martin F.M."/>
            <person name="Harder C.B."/>
            <person name="Rigling D."/>
            <person name="Ford K.L."/>
            <person name="Foster G.D."/>
            <person name="Pangilinan J."/>
            <person name="Papanicolaou A."/>
            <person name="Barry K."/>
            <person name="LaButti K."/>
            <person name="Viragh M."/>
            <person name="Koriabine M."/>
            <person name="Yan M."/>
            <person name="Riley R."/>
            <person name="Champramary S."/>
            <person name="Plett K.L."/>
            <person name="Tsai I.J."/>
            <person name="Slot J."/>
            <person name="Sipos G."/>
            <person name="Plett J."/>
            <person name="Nagy L.G."/>
            <person name="Grigoriev I.V."/>
        </authorList>
    </citation>
    <scope>NUCLEOTIDE SEQUENCE</scope>
    <source>
        <strain evidence="1">CCBAS 213</strain>
    </source>
</reference>
<name>A0AA39JA89_ARMTA</name>
<evidence type="ECO:0000313" key="2">
    <source>
        <dbReference type="Proteomes" id="UP001175211"/>
    </source>
</evidence>
<organism evidence="1 2">
    <name type="scientific">Armillaria tabescens</name>
    <name type="common">Ringless honey mushroom</name>
    <name type="synonym">Agaricus tabescens</name>
    <dbReference type="NCBI Taxonomy" id="1929756"/>
    <lineage>
        <taxon>Eukaryota</taxon>
        <taxon>Fungi</taxon>
        <taxon>Dikarya</taxon>
        <taxon>Basidiomycota</taxon>
        <taxon>Agaricomycotina</taxon>
        <taxon>Agaricomycetes</taxon>
        <taxon>Agaricomycetidae</taxon>
        <taxon>Agaricales</taxon>
        <taxon>Marasmiineae</taxon>
        <taxon>Physalacriaceae</taxon>
        <taxon>Desarmillaria</taxon>
    </lineage>
</organism>
<keyword evidence="2" id="KW-1185">Reference proteome</keyword>
<evidence type="ECO:0000313" key="1">
    <source>
        <dbReference type="EMBL" id="KAK0439060.1"/>
    </source>
</evidence>
<gene>
    <name evidence="1" type="ORF">EV420DRAFT_1584642</name>
</gene>
<dbReference type="Proteomes" id="UP001175211">
    <property type="component" value="Unassembled WGS sequence"/>
</dbReference>
<dbReference type="RefSeq" id="XP_060323130.1">
    <property type="nucleotide sequence ID" value="XM_060474769.1"/>
</dbReference>
<comment type="caution">
    <text evidence="1">The sequence shown here is derived from an EMBL/GenBank/DDBJ whole genome shotgun (WGS) entry which is preliminary data.</text>
</comment>
<protein>
    <submittedName>
        <fullName evidence="1">Uncharacterized protein</fullName>
    </submittedName>
</protein>
<sequence>MVMKVIDIWDPEERRVHTDMVNRNAISSTLHLSNEMRTQGCGGSCVKMRWSSRSRAPYSRWIYHLPKNSLNKEEGNLLQPTSTQRVYSPRKAAEVDPHRRKHCVLLQRREGRKGQHHRAIENVKSTTPLHYRYMTVKPQTFQVGDVVEARCSMVFMRSNEAGRG</sequence>
<dbReference type="GeneID" id="85358317"/>
<proteinExistence type="predicted"/>
<accession>A0AA39JA89</accession>
<dbReference type="EMBL" id="JAUEPS010000090">
    <property type="protein sequence ID" value="KAK0439060.1"/>
    <property type="molecule type" value="Genomic_DNA"/>
</dbReference>
<dbReference type="AlphaFoldDB" id="A0AA39JA89"/>